<dbReference type="STRING" id="1619046.US42_C0008G0057"/>
<feature type="domain" description="Nucleotidyl transferase" evidence="6">
    <location>
        <begin position="9"/>
        <end position="276"/>
    </location>
</feature>
<dbReference type="InterPro" id="IPR029044">
    <property type="entry name" value="Nucleotide-diphossugar_trans"/>
</dbReference>
<evidence type="ECO:0000256" key="3">
    <source>
        <dbReference type="ARBA" id="ARBA00022679"/>
    </source>
</evidence>
<comment type="similarity">
    <text evidence="1">Belongs to the UDPGP type 2 family.</text>
</comment>
<dbReference type="EMBL" id="LBSX01000008">
    <property type="protein sequence ID" value="KKQ27546.1"/>
    <property type="molecule type" value="Genomic_DNA"/>
</dbReference>
<evidence type="ECO:0000313" key="8">
    <source>
        <dbReference type="Proteomes" id="UP000034849"/>
    </source>
</evidence>
<keyword evidence="4 7" id="KW-0548">Nucleotidyltransferase</keyword>
<comment type="catalytic activity">
    <reaction evidence="5">
        <text>alpha-D-glucose 1-phosphate + UTP + H(+) = UDP-alpha-D-glucose + diphosphate</text>
        <dbReference type="Rhea" id="RHEA:19889"/>
        <dbReference type="ChEBI" id="CHEBI:15378"/>
        <dbReference type="ChEBI" id="CHEBI:33019"/>
        <dbReference type="ChEBI" id="CHEBI:46398"/>
        <dbReference type="ChEBI" id="CHEBI:58601"/>
        <dbReference type="ChEBI" id="CHEBI:58885"/>
        <dbReference type="EC" id="2.7.7.9"/>
    </reaction>
</comment>
<dbReference type="AlphaFoldDB" id="A0A0G0JHE6"/>
<evidence type="ECO:0000256" key="4">
    <source>
        <dbReference type="ARBA" id="ARBA00022695"/>
    </source>
</evidence>
<dbReference type="PANTHER" id="PTHR43197:SF1">
    <property type="entry name" value="UTP--GLUCOSE-1-PHOSPHATE URIDYLYLTRANSFERASE"/>
    <property type="match status" value="1"/>
</dbReference>
<dbReference type="SUPFAM" id="SSF53448">
    <property type="entry name" value="Nucleotide-diphospho-sugar transferases"/>
    <property type="match status" value="1"/>
</dbReference>
<name>A0A0G0JHE6_9BACT</name>
<accession>A0A0G0JHE6</accession>
<evidence type="ECO:0000259" key="6">
    <source>
        <dbReference type="Pfam" id="PF00483"/>
    </source>
</evidence>
<evidence type="ECO:0000256" key="5">
    <source>
        <dbReference type="ARBA" id="ARBA00048128"/>
    </source>
</evidence>
<comment type="caution">
    <text evidence="7">The sequence shown here is derived from an EMBL/GenBank/DDBJ whole genome shotgun (WGS) entry which is preliminary data.</text>
</comment>
<keyword evidence="3 7" id="KW-0808">Transferase</keyword>
<dbReference type="GO" id="GO:0003983">
    <property type="term" value="F:UTP:glucose-1-phosphate uridylyltransferase activity"/>
    <property type="evidence" value="ECO:0007669"/>
    <property type="project" value="UniProtKB-EC"/>
</dbReference>
<dbReference type="PANTHER" id="PTHR43197">
    <property type="entry name" value="UTP--GLUCOSE-1-PHOSPHATE URIDYLYLTRANSFERASE"/>
    <property type="match status" value="1"/>
</dbReference>
<protein>
    <recommendedName>
        <fullName evidence="2">UTP--glucose-1-phosphate uridylyltransferase</fullName>
        <ecNumber evidence="2">2.7.7.9</ecNumber>
    </recommendedName>
</protein>
<dbReference type="EC" id="2.7.7.9" evidence="2"/>
<dbReference type="InterPro" id="IPR005771">
    <property type="entry name" value="GalU_uridylyltTrfase_bac/arc"/>
</dbReference>
<dbReference type="InterPro" id="IPR005835">
    <property type="entry name" value="NTP_transferase_dom"/>
</dbReference>
<evidence type="ECO:0000313" key="7">
    <source>
        <dbReference type="EMBL" id="KKQ27546.1"/>
    </source>
</evidence>
<proteinExistence type="inferred from homology"/>
<evidence type="ECO:0000256" key="1">
    <source>
        <dbReference type="ARBA" id="ARBA00006890"/>
    </source>
</evidence>
<sequence>MKNSTVVRKGVIVAAGLGTRFLPATKAVPKELLPVLDKPVIQYLVEEMANSGITEIILVINKQKTAIIEHFKRDKNLENLLKKANKYSAIEPLVNLIKKVKFTYVYQNQPLGNGQALLCAKKAVGNVPFAFSDGDSIIDSEEPAIGQVIKAFKKVNSSIIGVQKIKDKQAMTKYGNVYVETHNNASVPKVYKVQKIVEKPSVADVSPEGLIIGGMRYVFTSEIWSYLEKTKKGKGGEIWVADAANDLAKQGNFFAYEYKGKYFDTGNKEAMLKTTEHFYLKHCYEK</sequence>
<dbReference type="GO" id="GO:0006011">
    <property type="term" value="P:UDP-alpha-D-glucose metabolic process"/>
    <property type="evidence" value="ECO:0007669"/>
    <property type="project" value="InterPro"/>
</dbReference>
<organism evidence="7 8">
    <name type="scientific">Candidatus Magasanikbacteria bacterium GW2011_GWC2_37_14</name>
    <dbReference type="NCBI Taxonomy" id="1619046"/>
    <lineage>
        <taxon>Bacteria</taxon>
        <taxon>Candidatus Magasanikiibacteriota</taxon>
    </lineage>
</organism>
<dbReference type="PATRIC" id="fig|1619046.3.peg.579"/>
<evidence type="ECO:0000256" key="2">
    <source>
        <dbReference type="ARBA" id="ARBA00012415"/>
    </source>
</evidence>
<gene>
    <name evidence="7" type="ORF">US42_C0008G0057</name>
</gene>
<dbReference type="Pfam" id="PF00483">
    <property type="entry name" value="NTP_transferase"/>
    <property type="match status" value="1"/>
</dbReference>
<dbReference type="Proteomes" id="UP000034849">
    <property type="component" value="Unassembled WGS sequence"/>
</dbReference>
<dbReference type="Gene3D" id="3.90.550.10">
    <property type="entry name" value="Spore Coat Polysaccharide Biosynthesis Protein SpsA, Chain A"/>
    <property type="match status" value="1"/>
</dbReference>
<reference evidence="7 8" key="1">
    <citation type="journal article" date="2015" name="Nature">
        <title>rRNA introns, odd ribosomes, and small enigmatic genomes across a large radiation of phyla.</title>
        <authorList>
            <person name="Brown C.T."/>
            <person name="Hug L.A."/>
            <person name="Thomas B.C."/>
            <person name="Sharon I."/>
            <person name="Castelle C.J."/>
            <person name="Singh A."/>
            <person name="Wilkins M.J."/>
            <person name="Williams K.H."/>
            <person name="Banfield J.F."/>
        </authorList>
    </citation>
    <scope>NUCLEOTIDE SEQUENCE [LARGE SCALE GENOMIC DNA]</scope>
</reference>